<feature type="region of interest" description="Disordered" evidence="6">
    <location>
        <begin position="32"/>
        <end position="51"/>
    </location>
</feature>
<evidence type="ECO:0000313" key="10">
    <source>
        <dbReference type="Proteomes" id="UP000192578"/>
    </source>
</evidence>
<comment type="caution">
    <text evidence="9">The sequence shown here is derived from an EMBL/GenBank/DDBJ whole genome shotgun (WGS) entry which is preliminary data.</text>
</comment>
<feature type="domain" description="Cyclin-dependent kinase inhibitor" evidence="8">
    <location>
        <begin position="136"/>
        <end position="184"/>
    </location>
</feature>
<accession>A0A9X6NCY1</accession>
<dbReference type="PANTHER" id="PTHR10265">
    <property type="entry name" value="CYCLIN-DEPENDENT KINASE INHIBITOR 1"/>
    <property type="match status" value="1"/>
</dbReference>
<dbReference type="GO" id="GO:0004861">
    <property type="term" value="F:cyclin-dependent protein serine/threonine kinase inhibitor activity"/>
    <property type="evidence" value="ECO:0007669"/>
    <property type="project" value="InterPro"/>
</dbReference>
<dbReference type="InterPro" id="IPR044898">
    <property type="entry name" value="CDI_dom_sf"/>
</dbReference>
<dbReference type="InterPro" id="IPR003175">
    <property type="entry name" value="CDI_dom"/>
</dbReference>
<keyword evidence="3" id="KW-0649">Protein kinase inhibitor</keyword>
<evidence type="ECO:0000256" key="6">
    <source>
        <dbReference type="SAM" id="MobiDB-lite"/>
    </source>
</evidence>
<keyword evidence="5" id="KW-0131">Cell cycle</keyword>
<keyword evidence="10" id="KW-1185">Reference proteome</keyword>
<proteinExistence type="inferred from homology"/>
<name>A0A9X6NCY1_HYPEX</name>
<reference evidence="10" key="1">
    <citation type="submission" date="2017-01" db="EMBL/GenBank/DDBJ databases">
        <title>Comparative genomics of anhydrobiosis in the tardigrade Hypsibius dujardini.</title>
        <authorList>
            <person name="Yoshida Y."/>
            <person name="Koutsovoulos G."/>
            <person name="Laetsch D."/>
            <person name="Stevens L."/>
            <person name="Kumar S."/>
            <person name="Horikawa D."/>
            <person name="Ishino K."/>
            <person name="Komine S."/>
            <person name="Tomita M."/>
            <person name="Blaxter M."/>
            <person name="Arakawa K."/>
        </authorList>
    </citation>
    <scope>NUCLEOTIDE SEQUENCE [LARGE SCALE GENOMIC DNA]</scope>
    <source>
        <strain evidence="10">Z151</strain>
    </source>
</reference>
<dbReference type="Pfam" id="PF02234">
    <property type="entry name" value="CDI"/>
    <property type="match status" value="1"/>
</dbReference>
<organism evidence="9 10">
    <name type="scientific">Hypsibius exemplaris</name>
    <name type="common">Freshwater tardigrade</name>
    <dbReference type="NCBI Taxonomy" id="2072580"/>
    <lineage>
        <taxon>Eukaryota</taxon>
        <taxon>Metazoa</taxon>
        <taxon>Ecdysozoa</taxon>
        <taxon>Tardigrada</taxon>
        <taxon>Eutardigrada</taxon>
        <taxon>Parachela</taxon>
        <taxon>Hypsibioidea</taxon>
        <taxon>Hypsibiidae</taxon>
        <taxon>Hypsibius</taxon>
    </lineage>
</organism>
<feature type="region of interest" description="Disordered" evidence="6">
    <location>
        <begin position="190"/>
        <end position="274"/>
    </location>
</feature>
<evidence type="ECO:0000256" key="3">
    <source>
        <dbReference type="ARBA" id="ARBA00023013"/>
    </source>
</evidence>
<protein>
    <recommendedName>
        <fullName evidence="8">Cyclin-dependent kinase inhibitor domain-containing protein</fullName>
    </recommendedName>
</protein>
<dbReference type="GO" id="GO:0005634">
    <property type="term" value="C:nucleus"/>
    <property type="evidence" value="ECO:0007669"/>
    <property type="project" value="UniProtKB-SubCell"/>
</dbReference>
<feature type="compositionally biased region" description="Basic and acidic residues" evidence="6">
    <location>
        <begin position="40"/>
        <end position="51"/>
    </location>
</feature>
<dbReference type="OrthoDB" id="9940972at2759"/>
<evidence type="ECO:0000313" key="9">
    <source>
        <dbReference type="EMBL" id="OWA51767.1"/>
    </source>
</evidence>
<evidence type="ECO:0000256" key="2">
    <source>
        <dbReference type="ARBA" id="ARBA00006726"/>
    </source>
</evidence>
<feature type="chain" id="PRO_5040909531" description="Cyclin-dependent kinase inhibitor domain-containing protein" evidence="7">
    <location>
        <begin position="23"/>
        <end position="274"/>
    </location>
</feature>
<dbReference type="Proteomes" id="UP000192578">
    <property type="component" value="Unassembled WGS sequence"/>
</dbReference>
<dbReference type="AlphaFoldDB" id="A0A9X6NCY1"/>
<evidence type="ECO:0000256" key="1">
    <source>
        <dbReference type="ARBA" id="ARBA00004123"/>
    </source>
</evidence>
<keyword evidence="7" id="KW-0732">Signal</keyword>
<evidence type="ECO:0000259" key="8">
    <source>
        <dbReference type="Pfam" id="PF02234"/>
    </source>
</evidence>
<evidence type="ECO:0000256" key="5">
    <source>
        <dbReference type="ARBA" id="ARBA00023306"/>
    </source>
</evidence>
<evidence type="ECO:0000256" key="4">
    <source>
        <dbReference type="ARBA" id="ARBA00023242"/>
    </source>
</evidence>
<feature type="signal peptide" evidence="7">
    <location>
        <begin position="1"/>
        <end position="22"/>
    </location>
</feature>
<keyword evidence="4" id="KW-0539">Nucleus</keyword>
<sequence length="274" mass="29637">MADLRGTSAALLMFLASVTVLAALIAAGPASPAADSASAGHEDAKTKPLSHIERRNLPLSPDPVKIFERLSQYPHSPDDGALRGQVRALFAVKQATTRTQRVAASMGEIRGTTKETGNSQRVESHLILQQRARRRLFSSPTDQEKLGLMLMTAMRTIAAKKQETWNFDFEAGEPLPGHFQWSTVSHDDALLSDGESDCSSGSEASPTPGKAVKAEEKTPRMVRQTSMQDFIRTRKNITLSADAKSKRKSFPDDESGSGTPPSKRGKIIPLGTAK</sequence>
<dbReference type="GO" id="GO:0051726">
    <property type="term" value="P:regulation of cell cycle"/>
    <property type="evidence" value="ECO:0007669"/>
    <property type="project" value="InterPro"/>
</dbReference>
<dbReference type="PANTHER" id="PTHR10265:SF45">
    <property type="entry name" value="DACAPO"/>
    <property type="match status" value="1"/>
</dbReference>
<dbReference type="EMBL" id="MTYJ01000238">
    <property type="protein sequence ID" value="OWA51767.1"/>
    <property type="molecule type" value="Genomic_DNA"/>
</dbReference>
<dbReference type="Gene3D" id="4.10.365.10">
    <property type="entry name" value="p27"/>
    <property type="match status" value="1"/>
</dbReference>
<gene>
    <name evidence="9" type="ORF">BV898_16235</name>
</gene>
<comment type="subcellular location">
    <subcellularLocation>
        <location evidence="1">Nucleus</location>
    </subcellularLocation>
</comment>
<evidence type="ECO:0000256" key="7">
    <source>
        <dbReference type="SAM" id="SignalP"/>
    </source>
</evidence>
<comment type="similarity">
    <text evidence="2">Belongs to the CDI family.</text>
</comment>